<dbReference type="Proteomes" id="UP001597052">
    <property type="component" value="Unassembled WGS sequence"/>
</dbReference>
<protein>
    <recommendedName>
        <fullName evidence="4">Winged helix-turn-helix transcriptional regulator</fullName>
    </recommendedName>
</protein>
<keyword evidence="3" id="KW-1185">Reference proteome</keyword>
<sequence length="156" mass="17973">MVDDFASSEYFNEFDIGQYPDKTEEILVALWPEGPRRHWLKLKEIADQTNLSKDQVRYRMDMLVDDGHVEYNEHLEDNGVHYQLSKGSIPAMRPIVLSVDLTGEVPEEPTKKDFMKVINHIENLESELNDLREETNAKLAGLKKDIQAIESLNGDD</sequence>
<comment type="caution">
    <text evidence="2">The sequence shown here is derived from an EMBL/GenBank/DDBJ whole genome shotgun (WGS) entry which is preliminary data.</text>
</comment>
<dbReference type="AlphaFoldDB" id="A0ABD6DCW3"/>
<accession>A0ABD6DCW3</accession>
<dbReference type="RefSeq" id="WP_256397672.1">
    <property type="nucleotide sequence ID" value="NZ_JANHDJ010000009.1"/>
</dbReference>
<evidence type="ECO:0008006" key="4">
    <source>
        <dbReference type="Google" id="ProtNLM"/>
    </source>
</evidence>
<keyword evidence="1" id="KW-0175">Coiled coil</keyword>
<name>A0ABD6DCW3_9EURY</name>
<proteinExistence type="predicted"/>
<organism evidence="2 3">
    <name type="scientific">Halohasta litorea</name>
    <dbReference type="NCBI Taxonomy" id="869891"/>
    <lineage>
        <taxon>Archaea</taxon>
        <taxon>Methanobacteriati</taxon>
        <taxon>Methanobacteriota</taxon>
        <taxon>Stenosarchaea group</taxon>
        <taxon>Halobacteria</taxon>
        <taxon>Halobacteriales</taxon>
        <taxon>Haloferacaceae</taxon>
        <taxon>Halohasta</taxon>
    </lineage>
</organism>
<evidence type="ECO:0000256" key="1">
    <source>
        <dbReference type="SAM" id="Coils"/>
    </source>
</evidence>
<gene>
    <name evidence="2" type="ORF">ACFSBW_17655</name>
</gene>
<dbReference type="InterPro" id="IPR036390">
    <property type="entry name" value="WH_DNA-bd_sf"/>
</dbReference>
<evidence type="ECO:0000313" key="3">
    <source>
        <dbReference type="Proteomes" id="UP001597052"/>
    </source>
</evidence>
<feature type="coiled-coil region" evidence="1">
    <location>
        <begin position="114"/>
        <end position="152"/>
    </location>
</feature>
<evidence type="ECO:0000313" key="2">
    <source>
        <dbReference type="EMBL" id="MFD1643690.1"/>
    </source>
</evidence>
<dbReference type="EMBL" id="JBHUDM010000007">
    <property type="protein sequence ID" value="MFD1643690.1"/>
    <property type="molecule type" value="Genomic_DNA"/>
</dbReference>
<dbReference type="SUPFAM" id="SSF46785">
    <property type="entry name" value="Winged helix' DNA-binding domain"/>
    <property type="match status" value="1"/>
</dbReference>
<reference evidence="2 3" key="1">
    <citation type="journal article" date="2019" name="Int. J. Syst. Evol. Microbiol.">
        <title>The Global Catalogue of Microorganisms (GCM) 10K type strain sequencing project: providing services to taxonomists for standard genome sequencing and annotation.</title>
        <authorList>
            <consortium name="The Broad Institute Genomics Platform"/>
            <consortium name="The Broad Institute Genome Sequencing Center for Infectious Disease"/>
            <person name="Wu L."/>
            <person name="Ma J."/>
        </authorList>
    </citation>
    <scope>NUCLEOTIDE SEQUENCE [LARGE SCALE GENOMIC DNA]</scope>
    <source>
        <strain evidence="2 3">CGMCC 1.10593</strain>
    </source>
</reference>